<evidence type="ECO:0000259" key="2">
    <source>
        <dbReference type="Pfam" id="PF00975"/>
    </source>
</evidence>
<protein>
    <submittedName>
        <fullName evidence="3">Linear gramicidin dehydrogenase LgrE</fullName>
        <ecNumber evidence="3">1.1.-.-</ecNumber>
    </submittedName>
</protein>
<gene>
    <name evidence="3" type="primary">lgrE</name>
    <name evidence="3" type="ORF">PSEMO_31300</name>
</gene>
<dbReference type="EC" id="1.1.-.-" evidence="3"/>
<dbReference type="InterPro" id="IPR001031">
    <property type="entry name" value="Thioesterase"/>
</dbReference>
<comment type="caution">
    <text evidence="3">The sequence shown here is derived from an EMBL/GenBank/DDBJ whole genome shotgun (WGS) entry which is preliminary data.</text>
</comment>
<dbReference type="GO" id="GO:0016491">
    <property type="term" value="F:oxidoreductase activity"/>
    <property type="evidence" value="ECO:0007669"/>
    <property type="project" value="UniProtKB-KW"/>
</dbReference>
<dbReference type="Gene3D" id="3.40.50.1820">
    <property type="entry name" value="alpha/beta hydrolase"/>
    <property type="match status" value="1"/>
</dbReference>
<evidence type="ECO:0000313" key="3">
    <source>
        <dbReference type="EMBL" id="OLS62219.1"/>
    </source>
</evidence>
<proteinExistence type="inferred from homology"/>
<sequence length="255" mass="28352">MGIERDASGLTLFCLPYSGASATCYSPWKHKLPAWLSIRPLELPGRGMRMDEPLHTDMAALANLLADEIAVELNRPYAIFGHSLGGLLGFELAHVLRERGLPAPLALFASATAGPARRDVSEYAIAKTDAELIARLRELGGTSEGVLANEELLELILPILRADFLVCGSFSYGQREPLDLPIHVFGGKRDTVKVEELLDWQEDTCTGFSLDMFEGHHFYLIDEQAQLLRQIRRYAEEHLSRWRNRAGRQPAKATG</sequence>
<dbReference type="InterPro" id="IPR029058">
    <property type="entry name" value="AB_hydrolase_fold"/>
</dbReference>
<comment type="similarity">
    <text evidence="1">Belongs to the thioesterase family.</text>
</comment>
<dbReference type="EMBL" id="MKZO01000025">
    <property type="protein sequence ID" value="OLS62219.1"/>
    <property type="molecule type" value="Genomic_DNA"/>
</dbReference>
<organism evidence="3 4">
    <name type="scientific">Pseudomonas putida</name>
    <name type="common">Arthrobacter siderocapsulatus</name>
    <dbReference type="NCBI Taxonomy" id="303"/>
    <lineage>
        <taxon>Bacteria</taxon>
        <taxon>Pseudomonadati</taxon>
        <taxon>Pseudomonadota</taxon>
        <taxon>Gammaproteobacteria</taxon>
        <taxon>Pseudomonadales</taxon>
        <taxon>Pseudomonadaceae</taxon>
        <taxon>Pseudomonas</taxon>
    </lineage>
</organism>
<accession>A0A1Q9R483</accession>
<dbReference type="AlphaFoldDB" id="A0A1Q9R483"/>
<dbReference type="RefSeq" id="WP_075803929.1">
    <property type="nucleotide sequence ID" value="NZ_MKZO01000025.1"/>
</dbReference>
<name>A0A1Q9R483_PSEPU</name>
<dbReference type="PANTHER" id="PTHR11487">
    <property type="entry name" value="THIOESTERASE"/>
    <property type="match status" value="1"/>
</dbReference>
<reference evidence="3 4" key="1">
    <citation type="submission" date="2016-10" db="EMBL/GenBank/DDBJ databases">
        <title>Genome Sequence of Pseudomonas putida GM4FR.</title>
        <authorList>
            <person name="Poehlein A."/>
            <person name="Wemheuer F."/>
            <person name="Hollensteiner J."/>
            <person name="Wemheuer B."/>
        </authorList>
    </citation>
    <scope>NUCLEOTIDE SEQUENCE [LARGE SCALE GENOMIC DNA]</scope>
    <source>
        <strain evidence="3 4">GM4FR</strain>
    </source>
</reference>
<feature type="domain" description="Thioesterase" evidence="2">
    <location>
        <begin position="11"/>
        <end position="232"/>
    </location>
</feature>
<dbReference type="Pfam" id="PF00975">
    <property type="entry name" value="Thioesterase"/>
    <property type="match status" value="1"/>
</dbReference>
<dbReference type="Proteomes" id="UP000186736">
    <property type="component" value="Unassembled WGS sequence"/>
</dbReference>
<dbReference type="OrthoDB" id="8480037at2"/>
<dbReference type="SUPFAM" id="SSF53474">
    <property type="entry name" value="alpha/beta-Hydrolases"/>
    <property type="match status" value="1"/>
</dbReference>
<evidence type="ECO:0000256" key="1">
    <source>
        <dbReference type="ARBA" id="ARBA00007169"/>
    </source>
</evidence>
<dbReference type="PANTHER" id="PTHR11487:SF0">
    <property type="entry name" value="S-ACYL FATTY ACID SYNTHASE THIOESTERASE, MEDIUM CHAIN"/>
    <property type="match status" value="1"/>
</dbReference>
<dbReference type="GO" id="GO:0008610">
    <property type="term" value="P:lipid biosynthetic process"/>
    <property type="evidence" value="ECO:0007669"/>
    <property type="project" value="TreeGrafter"/>
</dbReference>
<dbReference type="InterPro" id="IPR012223">
    <property type="entry name" value="TEII"/>
</dbReference>
<keyword evidence="3" id="KW-0560">Oxidoreductase</keyword>
<evidence type="ECO:0000313" key="4">
    <source>
        <dbReference type="Proteomes" id="UP000186736"/>
    </source>
</evidence>